<feature type="compositionally biased region" description="Acidic residues" evidence="1">
    <location>
        <begin position="21"/>
        <end position="49"/>
    </location>
</feature>
<sequence>MEREGTIIALNRQYHKRYNEEDSDGEDLGEEEDSDDEHPDDEDSDDELI</sequence>
<feature type="region of interest" description="Disordered" evidence="1">
    <location>
        <begin position="1"/>
        <end position="49"/>
    </location>
</feature>
<name>A0A1R3HKQ2_COCAP</name>
<evidence type="ECO:0000256" key="1">
    <source>
        <dbReference type="SAM" id="MobiDB-lite"/>
    </source>
</evidence>
<evidence type="ECO:0000313" key="2">
    <source>
        <dbReference type="EMBL" id="OMO70902.1"/>
    </source>
</evidence>
<protein>
    <submittedName>
        <fullName evidence="2">Uncharacterized protein</fullName>
    </submittedName>
</protein>
<proteinExistence type="predicted"/>
<comment type="caution">
    <text evidence="2">The sequence shown here is derived from an EMBL/GenBank/DDBJ whole genome shotgun (WGS) entry which is preliminary data.</text>
</comment>
<organism evidence="2 3">
    <name type="scientific">Corchorus capsularis</name>
    <name type="common">Jute</name>
    <dbReference type="NCBI Taxonomy" id="210143"/>
    <lineage>
        <taxon>Eukaryota</taxon>
        <taxon>Viridiplantae</taxon>
        <taxon>Streptophyta</taxon>
        <taxon>Embryophyta</taxon>
        <taxon>Tracheophyta</taxon>
        <taxon>Spermatophyta</taxon>
        <taxon>Magnoliopsida</taxon>
        <taxon>eudicotyledons</taxon>
        <taxon>Gunneridae</taxon>
        <taxon>Pentapetalae</taxon>
        <taxon>rosids</taxon>
        <taxon>malvids</taxon>
        <taxon>Malvales</taxon>
        <taxon>Malvaceae</taxon>
        <taxon>Grewioideae</taxon>
        <taxon>Apeibeae</taxon>
        <taxon>Corchorus</taxon>
    </lineage>
</organism>
<dbReference type="Proteomes" id="UP000188268">
    <property type="component" value="Unassembled WGS sequence"/>
</dbReference>
<accession>A0A1R3HKQ2</accession>
<dbReference type="Gramene" id="OMO70902">
    <property type="protein sequence ID" value="OMO70902"/>
    <property type="gene ID" value="CCACVL1_18590"/>
</dbReference>
<dbReference type="AlphaFoldDB" id="A0A1R3HKQ2"/>
<dbReference type="EMBL" id="AWWV01011753">
    <property type="protein sequence ID" value="OMO70902.1"/>
    <property type="molecule type" value="Genomic_DNA"/>
</dbReference>
<gene>
    <name evidence="2" type="ORF">CCACVL1_18590</name>
</gene>
<evidence type="ECO:0000313" key="3">
    <source>
        <dbReference type="Proteomes" id="UP000188268"/>
    </source>
</evidence>
<keyword evidence="3" id="KW-1185">Reference proteome</keyword>
<reference evidence="2 3" key="1">
    <citation type="submission" date="2013-09" db="EMBL/GenBank/DDBJ databases">
        <title>Corchorus capsularis genome sequencing.</title>
        <authorList>
            <person name="Alam M."/>
            <person name="Haque M.S."/>
            <person name="Islam M.S."/>
            <person name="Emdad E.M."/>
            <person name="Islam M.M."/>
            <person name="Ahmed B."/>
            <person name="Halim A."/>
            <person name="Hossen Q.M.M."/>
            <person name="Hossain M.Z."/>
            <person name="Ahmed R."/>
            <person name="Khan M.M."/>
            <person name="Islam R."/>
            <person name="Rashid M.M."/>
            <person name="Khan S.A."/>
            <person name="Rahman M.S."/>
            <person name="Alam M."/>
        </authorList>
    </citation>
    <scope>NUCLEOTIDE SEQUENCE [LARGE SCALE GENOMIC DNA]</scope>
    <source>
        <strain evidence="3">cv. CVL-1</strain>
        <tissue evidence="2">Whole seedling</tissue>
    </source>
</reference>